<proteinExistence type="predicted"/>
<comment type="caution">
    <text evidence="1">The sequence shown here is derived from an EMBL/GenBank/DDBJ whole genome shotgun (WGS) entry which is preliminary data.</text>
</comment>
<evidence type="ECO:0000313" key="1">
    <source>
        <dbReference type="EMBL" id="CCH72777.1"/>
    </source>
</evidence>
<keyword evidence="2" id="KW-1185">Reference proteome</keyword>
<evidence type="ECO:0000313" key="2">
    <source>
        <dbReference type="Proteomes" id="UP000035763"/>
    </source>
</evidence>
<accession>W6JUY5</accession>
<sequence>MPRRPTGADLLSQWAHSHPRRTVCPGCEKDCCRTGLPRLVYTFETCQCPSSPYPHLMEQIWHRACLAAAEASSP</sequence>
<dbReference type="RefSeq" id="WP_157044130.1">
    <property type="nucleotide sequence ID" value="NZ_HG764815.1"/>
</dbReference>
<dbReference type="Proteomes" id="UP000035763">
    <property type="component" value="Unassembled WGS sequence"/>
</dbReference>
<reference evidence="1 2" key="1">
    <citation type="journal article" date="2013" name="ISME J.">
        <title>A metabolic model for members of the genus Tetrasphaera involved in enhanced biological phosphorus removal.</title>
        <authorList>
            <person name="Kristiansen R."/>
            <person name="Nguyen H.T.T."/>
            <person name="Saunders A.M."/>
            <person name="Nielsen J.L."/>
            <person name="Wimmer R."/>
            <person name="Le V.Q."/>
            <person name="McIlroy S.J."/>
            <person name="Petrovski S."/>
            <person name="Seviour R.J."/>
            <person name="Calteau A."/>
            <person name="Nielsen K.L."/>
            <person name="Nielsen P.H."/>
        </authorList>
    </citation>
    <scope>NUCLEOTIDE SEQUENCE [LARGE SCALE GENOMIC DNA]</scope>
    <source>
        <strain evidence="1 2">Ben110</strain>
    </source>
</reference>
<name>W6JUY5_9MICO</name>
<organism evidence="1 2">
    <name type="scientific">Nostocoides australiense Ben110</name>
    <dbReference type="NCBI Taxonomy" id="1193182"/>
    <lineage>
        <taxon>Bacteria</taxon>
        <taxon>Bacillati</taxon>
        <taxon>Actinomycetota</taxon>
        <taxon>Actinomycetes</taxon>
        <taxon>Micrococcales</taxon>
        <taxon>Intrasporangiaceae</taxon>
        <taxon>Nostocoides</taxon>
    </lineage>
</organism>
<dbReference type="STRING" id="1193182.BN11_1960025"/>
<dbReference type="EMBL" id="CAJA01000108">
    <property type="protein sequence ID" value="CCH72777.1"/>
    <property type="molecule type" value="Genomic_DNA"/>
</dbReference>
<protein>
    <submittedName>
        <fullName evidence="1">Uncharacterized protein</fullName>
    </submittedName>
</protein>
<dbReference type="AlphaFoldDB" id="W6JUY5"/>
<gene>
    <name evidence="1" type="ORF">BN11_1960025</name>
</gene>